<dbReference type="Pfam" id="PF09594">
    <property type="entry name" value="GT87"/>
    <property type="match status" value="1"/>
</dbReference>
<keyword evidence="3" id="KW-0808">Transferase</keyword>
<comment type="similarity">
    <text evidence="7">Belongs to the glycosyltransferase 87 family.</text>
</comment>
<organism evidence="9 10">
    <name type="scientific">Streptomyces griseocarneus</name>
    <dbReference type="NCBI Taxonomy" id="51201"/>
    <lineage>
        <taxon>Bacteria</taxon>
        <taxon>Bacillati</taxon>
        <taxon>Actinomycetota</taxon>
        <taxon>Actinomycetes</taxon>
        <taxon>Kitasatosporales</taxon>
        <taxon>Streptomycetaceae</taxon>
        <taxon>Streptomyces</taxon>
    </lineage>
</organism>
<evidence type="ECO:0000256" key="7">
    <source>
        <dbReference type="ARBA" id="ARBA00024033"/>
    </source>
</evidence>
<dbReference type="Proteomes" id="UP000671836">
    <property type="component" value="Chromosome"/>
</dbReference>
<comment type="subcellular location">
    <subcellularLocation>
        <location evidence="1">Cell membrane</location>
        <topology evidence="1">Multi-pass membrane protein</topology>
    </subcellularLocation>
</comment>
<name>A0ABX7RIH0_9ACTN</name>
<reference evidence="9 10" key="1">
    <citation type="submission" date="2021-03" db="EMBL/GenBank/DDBJ databases">
        <title>Streptomyces strains.</title>
        <authorList>
            <person name="Lund M.B."/>
            <person name="Toerring T."/>
        </authorList>
    </citation>
    <scope>NUCLEOTIDE SEQUENCE [LARGE SCALE GENOMIC DNA]</scope>
    <source>
        <strain evidence="9 10">KCC S-1010</strain>
    </source>
</reference>
<dbReference type="RefSeq" id="WP_207555161.1">
    <property type="nucleotide sequence ID" value="NZ_CP071595.1"/>
</dbReference>
<feature type="transmembrane region" description="Helical" evidence="8">
    <location>
        <begin position="33"/>
        <end position="53"/>
    </location>
</feature>
<evidence type="ECO:0000256" key="5">
    <source>
        <dbReference type="ARBA" id="ARBA00022989"/>
    </source>
</evidence>
<evidence type="ECO:0000256" key="6">
    <source>
        <dbReference type="ARBA" id="ARBA00023136"/>
    </source>
</evidence>
<accession>A0ABX7RIH0</accession>
<dbReference type="EMBL" id="CP071595">
    <property type="protein sequence ID" value="QSY47912.1"/>
    <property type="molecule type" value="Genomic_DNA"/>
</dbReference>
<evidence type="ECO:0000256" key="1">
    <source>
        <dbReference type="ARBA" id="ARBA00004651"/>
    </source>
</evidence>
<evidence type="ECO:0000313" key="9">
    <source>
        <dbReference type="EMBL" id="QSY47912.1"/>
    </source>
</evidence>
<feature type="transmembrane region" description="Helical" evidence="8">
    <location>
        <begin position="65"/>
        <end position="83"/>
    </location>
</feature>
<gene>
    <name evidence="9" type="ORF">J3S04_22050</name>
</gene>
<evidence type="ECO:0000256" key="4">
    <source>
        <dbReference type="ARBA" id="ARBA00022692"/>
    </source>
</evidence>
<keyword evidence="10" id="KW-1185">Reference proteome</keyword>
<feature type="transmembrane region" description="Helical" evidence="8">
    <location>
        <begin position="6"/>
        <end position="26"/>
    </location>
</feature>
<proteinExistence type="inferred from homology"/>
<evidence type="ECO:0000313" key="10">
    <source>
        <dbReference type="Proteomes" id="UP000671836"/>
    </source>
</evidence>
<dbReference type="InterPro" id="IPR018584">
    <property type="entry name" value="GT87"/>
</dbReference>
<evidence type="ECO:0000256" key="2">
    <source>
        <dbReference type="ARBA" id="ARBA00022475"/>
    </source>
</evidence>
<protein>
    <submittedName>
        <fullName evidence="9">DUF2029 domain-containing protein</fullName>
    </submittedName>
</protein>
<keyword evidence="6 8" id="KW-0472">Membrane</keyword>
<keyword evidence="5 8" id="KW-1133">Transmembrane helix</keyword>
<evidence type="ECO:0000256" key="8">
    <source>
        <dbReference type="SAM" id="Phobius"/>
    </source>
</evidence>
<sequence>MPLLGPIVYARYDVMVTAVAVAALLAAARRTRLSGALTGFGALLKVWPLLLLIGTPRGPRTRSTWGAALATAGILAMFFAAAMPGRWPSSPSSATGARRWSPWDRWSSIWPGTSAGTARRG</sequence>
<keyword evidence="2" id="KW-1003">Cell membrane</keyword>
<keyword evidence="4 8" id="KW-0812">Transmembrane</keyword>
<evidence type="ECO:0000256" key="3">
    <source>
        <dbReference type="ARBA" id="ARBA00022679"/>
    </source>
</evidence>